<evidence type="ECO:0000256" key="1">
    <source>
        <dbReference type="SAM" id="MobiDB-lite"/>
    </source>
</evidence>
<evidence type="ECO:0000313" key="2">
    <source>
        <dbReference type="EMBL" id="GGU31615.1"/>
    </source>
</evidence>
<sequence length="80" mass="8693">MPDTPNDEMPIRRGRSTAGHGVAEVSRDTEPADQSTWEDGEVTCRVRGSMPCRIACTALITDATPAAACVWPMFDLIEPM</sequence>
<dbReference type="Proteomes" id="UP000649573">
    <property type="component" value="Unassembled WGS sequence"/>
</dbReference>
<protein>
    <submittedName>
        <fullName evidence="2">Uncharacterized protein</fullName>
    </submittedName>
</protein>
<dbReference type="EMBL" id="BMRE01000007">
    <property type="protein sequence ID" value="GGU31615.1"/>
    <property type="molecule type" value="Genomic_DNA"/>
</dbReference>
<evidence type="ECO:0000313" key="3">
    <source>
        <dbReference type="Proteomes" id="UP000649573"/>
    </source>
</evidence>
<organism evidence="2 3">
    <name type="scientific">Lentzea flava</name>
    <dbReference type="NCBI Taxonomy" id="103732"/>
    <lineage>
        <taxon>Bacteria</taxon>
        <taxon>Bacillati</taxon>
        <taxon>Actinomycetota</taxon>
        <taxon>Actinomycetes</taxon>
        <taxon>Pseudonocardiales</taxon>
        <taxon>Pseudonocardiaceae</taxon>
        <taxon>Lentzea</taxon>
    </lineage>
</organism>
<comment type="caution">
    <text evidence="2">The sequence shown here is derived from an EMBL/GenBank/DDBJ whole genome shotgun (WGS) entry which is preliminary data.</text>
</comment>
<accession>A0ABQ2UGJ5</accession>
<keyword evidence="3" id="KW-1185">Reference proteome</keyword>
<reference evidence="3" key="1">
    <citation type="journal article" date="2019" name="Int. J. Syst. Evol. Microbiol.">
        <title>The Global Catalogue of Microorganisms (GCM) 10K type strain sequencing project: providing services to taxonomists for standard genome sequencing and annotation.</title>
        <authorList>
            <consortium name="The Broad Institute Genomics Platform"/>
            <consortium name="The Broad Institute Genome Sequencing Center for Infectious Disease"/>
            <person name="Wu L."/>
            <person name="Ma J."/>
        </authorList>
    </citation>
    <scope>NUCLEOTIDE SEQUENCE [LARGE SCALE GENOMIC DNA]</scope>
    <source>
        <strain evidence="3">JCM 3296</strain>
    </source>
</reference>
<gene>
    <name evidence="2" type="ORF">GCM10010178_24920</name>
</gene>
<feature type="region of interest" description="Disordered" evidence="1">
    <location>
        <begin position="1"/>
        <end position="36"/>
    </location>
</feature>
<proteinExistence type="predicted"/>
<name>A0ABQ2UGJ5_9PSEU</name>